<name>A0A2I0K845_PUNGR</name>
<dbReference type="InterPro" id="IPR036188">
    <property type="entry name" value="FAD/NAD-bd_sf"/>
</dbReference>
<dbReference type="PANTHER" id="PTHR23023">
    <property type="entry name" value="DIMETHYLANILINE MONOOXYGENASE"/>
    <property type="match status" value="1"/>
</dbReference>
<keyword evidence="1" id="KW-0285">Flavoprotein</keyword>
<dbReference type="SUPFAM" id="SSF51905">
    <property type="entry name" value="FAD/NAD(P)-binding domain"/>
    <property type="match status" value="1"/>
</dbReference>
<dbReference type="Proteomes" id="UP000233551">
    <property type="component" value="Unassembled WGS sequence"/>
</dbReference>
<evidence type="ECO:0000256" key="3">
    <source>
        <dbReference type="ARBA" id="ARBA00023002"/>
    </source>
</evidence>
<keyword evidence="5" id="KW-1185">Reference proteome</keyword>
<dbReference type="InterPro" id="IPR050346">
    <property type="entry name" value="FMO-like"/>
</dbReference>
<dbReference type="STRING" id="22663.A0A2I0K845"/>
<organism evidence="4 5">
    <name type="scientific">Punica granatum</name>
    <name type="common">Pomegranate</name>
    <dbReference type="NCBI Taxonomy" id="22663"/>
    <lineage>
        <taxon>Eukaryota</taxon>
        <taxon>Viridiplantae</taxon>
        <taxon>Streptophyta</taxon>
        <taxon>Embryophyta</taxon>
        <taxon>Tracheophyta</taxon>
        <taxon>Spermatophyta</taxon>
        <taxon>Magnoliopsida</taxon>
        <taxon>eudicotyledons</taxon>
        <taxon>Gunneridae</taxon>
        <taxon>Pentapetalae</taxon>
        <taxon>rosids</taxon>
        <taxon>malvids</taxon>
        <taxon>Myrtales</taxon>
        <taxon>Lythraceae</taxon>
        <taxon>Punica</taxon>
    </lineage>
</organism>
<evidence type="ECO:0000256" key="2">
    <source>
        <dbReference type="ARBA" id="ARBA00022827"/>
    </source>
</evidence>
<evidence type="ECO:0000313" key="5">
    <source>
        <dbReference type="Proteomes" id="UP000233551"/>
    </source>
</evidence>
<evidence type="ECO:0008006" key="6">
    <source>
        <dbReference type="Google" id="ProtNLM"/>
    </source>
</evidence>
<dbReference type="GO" id="GO:0016491">
    <property type="term" value="F:oxidoreductase activity"/>
    <property type="evidence" value="ECO:0007669"/>
    <property type="project" value="UniProtKB-KW"/>
</dbReference>
<accession>A0A2I0K845</accession>
<sequence>MEKGFNPVVFEAESYIGGVWLTHTIQSTKLQDTRRDFRFSDFDWPSPLEGDDVFPAHTEVLEYVKAYTRNFGLFPYIRLNRRCETFCPLTLPNFLQHPALTWYRVVLHVPRDLIHSMGPLIHPPTTKSQWDHSYTPPLRSPEIGHIGCLLATLTLEPTSRIDSCIRALHRTKAALHIQDYNHGL</sequence>
<protein>
    <recommendedName>
        <fullName evidence="6">Flavin-containing monooxygenase</fullName>
    </recommendedName>
</protein>
<comment type="caution">
    <text evidence="4">The sequence shown here is derived from an EMBL/GenBank/DDBJ whole genome shotgun (WGS) entry which is preliminary data.</text>
</comment>
<dbReference type="Gene3D" id="3.50.50.60">
    <property type="entry name" value="FAD/NAD(P)-binding domain"/>
    <property type="match status" value="1"/>
</dbReference>
<keyword evidence="3" id="KW-0560">Oxidoreductase</keyword>
<gene>
    <name evidence="4" type="ORF">CRG98_014933</name>
</gene>
<evidence type="ECO:0000256" key="1">
    <source>
        <dbReference type="ARBA" id="ARBA00022630"/>
    </source>
</evidence>
<dbReference type="EMBL" id="PGOL01000797">
    <property type="protein sequence ID" value="PKI64717.1"/>
    <property type="molecule type" value="Genomic_DNA"/>
</dbReference>
<keyword evidence="2" id="KW-0274">FAD</keyword>
<evidence type="ECO:0000313" key="4">
    <source>
        <dbReference type="EMBL" id="PKI64717.1"/>
    </source>
</evidence>
<dbReference type="AlphaFoldDB" id="A0A2I0K845"/>
<proteinExistence type="predicted"/>
<reference evidence="4 5" key="1">
    <citation type="submission" date="2017-11" db="EMBL/GenBank/DDBJ databases">
        <title>De-novo sequencing of pomegranate (Punica granatum L.) genome.</title>
        <authorList>
            <person name="Akparov Z."/>
            <person name="Amiraslanov A."/>
            <person name="Hajiyeva S."/>
            <person name="Abbasov M."/>
            <person name="Kaur K."/>
            <person name="Hamwieh A."/>
            <person name="Solovyev V."/>
            <person name="Salamov A."/>
            <person name="Braich B."/>
            <person name="Kosarev P."/>
            <person name="Mahmoud A."/>
            <person name="Hajiyev E."/>
            <person name="Babayeva S."/>
            <person name="Izzatullayeva V."/>
            <person name="Mammadov A."/>
            <person name="Mammadov A."/>
            <person name="Sharifova S."/>
            <person name="Ojaghi J."/>
            <person name="Eynullazada K."/>
            <person name="Bayramov B."/>
            <person name="Abdulazimova A."/>
            <person name="Shahmuradov I."/>
        </authorList>
    </citation>
    <scope>NUCLEOTIDE SEQUENCE [LARGE SCALE GENOMIC DNA]</scope>
    <source>
        <strain evidence="5">cv. AG2017</strain>
        <tissue evidence="4">Leaf</tissue>
    </source>
</reference>